<dbReference type="GO" id="GO:0009244">
    <property type="term" value="P:lipopolysaccharide core region biosynthetic process"/>
    <property type="evidence" value="ECO:0007669"/>
    <property type="project" value="TreeGrafter"/>
</dbReference>
<dbReference type="Proteomes" id="UP000179243">
    <property type="component" value="Unassembled WGS sequence"/>
</dbReference>
<feature type="transmembrane region" description="Helical" evidence="1">
    <location>
        <begin position="73"/>
        <end position="92"/>
    </location>
</feature>
<dbReference type="GO" id="GO:0005886">
    <property type="term" value="C:plasma membrane"/>
    <property type="evidence" value="ECO:0007669"/>
    <property type="project" value="UniProtKB-SubCell"/>
</dbReference>
<name>A0A1F7FCI3_UNCRA</name>
<dbReference type="PANTHER" id="PTHR30443:SF0">
    <property type="entry name" value="PHOSPHOETHANOLAMINE TRANSFERASE EPTA"/>
    <property type="match status" value="1"/>
</dbReference>
<protein>
    <recommendedName>
        <fullName evidence="2">Sulfatase N-terminal domain-containing protein</fullName>
    </recommendedName>
</protein>
<dbReference type="SUPFAM" id="SSF53649">
    <property type="entry name" value="Alkaline phosphatase-like"/>
    <property type="match status" value="1"/>
</dbReference>
<dbReference type="InterPro" id="IPR017850">
    <property type="entry name" value="Alkaline_phosphatase_core_sf"/>
</dbReference>
<keyword evidence="1" id="KW-0472">Membrane</keyword>
<comment type="caution">
    <text evidence="3">The sequence shown here is derived from an EMBL/GenBank/DDBJ whole genome shotgun (WGS) entry which is preliminary data.</text>
</comment>
<dbReference type="InterPro" id="IPR040423">
    <property type="entry name" value="PEA_transferase"/>
</dbReference>
<dbReference type="InterPro" id="IPR000917">
    <property type="entry name" value="Sulfatase_N"/>
</dbReference>
<accession>A0A1F7FCI3</accession>
<feature type="transmembrane region" description="Helical" evidence="1">
    <location>
        <begin position="12"/>
        <end position="32"/>
    </location>
</feature>
<evidence type="ECO:0000313" key="3">
    <source>
        <dbReference type="EMBL" id="OGK04222.1"/>
    </source>
</evidence>
<feature type="transmembrane region" description="Helical" evidence="1">
    <location>
        <begin position="152"/>
        <end position="172"/>
    </location>
</feature>
<sequence length="574" mass="64483">MFTLPGKLRQWSFAFFLILFCGIDLLVVRDIPWLKDNVTGIRFIVNYCISFIGLVSLVWLTARFLVRNRALQIAGFCLVFLPVINQASYFGIYKNFVTPFGFGFVKENPLMTFQLYIETADPVRIAIAIVLSLFAFTVLVSGHRPRTTWPAFVHGALFTGVLAHSVFGWYSVTLFQTSPIAYYGTLVESVARKASTFKVERPDVPMPINTPASLPNIIWVIGESTVLSHMGIYGYERNTTPNLNALEKEKKLVALKNAVSIGTKTRLSIPYLCTGLQGPDPHGAFYTYPTMFTYAKARGYATALFSAQDFKWGHLDKILVDKSVDTYADGSRYDPRVDVRKGADDLVVLEKAVIPFLNACKPPFFLTVQMDGSHYPYSTHSPREHKVFLPEESSNCINAFDNTIVYTDAFLNGLYHEVFGRYPGSWIFFTPDHGQNLGGKEGMFNDGYSDFIVHNPLIIFMPGESYDAIALQEQAPVSQIDIFATTLELLALKPVKPIDGFSLLSPVPKDRLRTCSEYMPTFHNNPTAIAVLPDRSHYFINFSKKSALRADGKTAMHYADLDSTIRTLVEKHLF</sequence>
<proteinExistence type="predicted"/>
<feature type="transmembrane region" description="Helical" evidence="1">
    <location>
        <begin position="44"/>
        <end position="66"/>
    </location>
</feature>
<feature type="transmembrane region" description="Helical" evidence="1">
    <location>
        <begin position="123"/>
        <end position="140"/>
    </location>
</feature>
<evidence type="ECO:0000313" key="4">
    <source>
        <dbReference type="Proteomes" id="UP000179243"/>
    </source>
</evidence>
<organism evidence="3 4">
    <name type="scientific">Candidatus Raymondbacteria bacterium RIFOXYD12_FULL_49_13</name>
    <dbReference type="NCBI Taxonomy" id="1817890"/>
    <lineage>
        <taxon>Bacteria</taxon>
        <taxon>Raymondiibacteriota</taxon>
    </lineage>
</organism>
<evidence type="ECO:0000259" key="2">
    <source>
        <dbReference type="Pfam" id="PF00884"/>
    </source>
</evidence>
<reference evidence="3 4" key="1">
    <citation type="journal article" date="2016" name="Nat. Commun.">
        <title>Thousands of microbial genomes shed light on interconnected biogeochemical processes in an aquifer system.</title>
        <authorList>
            <person name="Anantharaman K."/>
            <person name="Brown C.T."/>
            <person name="Hug L.A."/>
            <person name="Sharon I."/>
            <person name="Castelle C.J."/>
            <person name="Probst A.J."/>
            <person name="Thomas B.C."/>
            <person name="Singh A."/>
            <person name="Wilkins M.J."/>
            <person name="Karaoz U."/>
            <person name="Brodie E.L."/>
            <person name="Williams K.H."/>
            <person name="Hubbard S.S."/>
            <person name="Banfield J.F."/>
        </authorList>
    </citation>
    <scope>NUCLEOTIDE SEQUENCE [LARGE SCALE GENOMIC DNA]</scope>
</reference>
<dbReference type="AlphaFoldDB" id="A0A1F7FCI3"/>
<dbReference type="Pfam" id="PF00884">
    <property type="entry name" value="Sulfatase"/>
    <property type="match status" value="1"/>
</dbReference>
<keyword evidence="1" id="KW-1133">Transmembrane helix</keyword>
<dbReference type="PANTHER" id="PTHR30443">
    <property type="entry name" value="INNER MEMBRANE PROTEIN"/>
    <property type="match status" value="1"/>
</dbReference>
<dbReference type="Gene3D" id="3.40.720.10">
    <property type="entry name" value="Alkaline Phosphatase, subunit A"/>
    <property type="match status" value="1"/>
</dbReference>
<evidence type="ECO:0000256" key="1">
    <source>
        <dbReference type="SAM" id="Phobius"/>
    </source>
</evidence>
<feature type="domain" description="Sulfatase N-terminal" evidence="2">
    <location>
        <begin position="215"/>
        <end position="490"/>
    </location>
</feature>
<dbReference type="GO" id="GO:0016776">
    <property type="term" value="F:phosphotransferase activity, phosphate group as acceptor"/>
    <property type="evidence" value="ECO:0007669"/>
    <property type="project" value="TreeGrafter"/>
</dbReference>
<dbReference type="EMBL" id="MFYX01000074">
    <property type="protein sequence ID" value="OGK04222.1"/>
    <property type="molecule type" value="Genomic_DNA"/>
</dbReference>
<keyword evidence="1" id="KW-0812">Transmembrane</keyword>
<gene>
    <name evidence="3" type="ORF">A2519_17825</name>
</gene>